<evidence type="ECO:0000256" key="1">
    <source>
        <dbReference type="SAM" id="Phobius"/>
    </source>
</evidence>
<protein>
    <recommendedName>
        <fullName evidence="4">PEP-CTERM sorting domain-containing protein</fullName>
    </recommendedName>
</protein>
<keyword evidence="3" id="KW-1185">Reference proteome</keyword>
<keyword evidence="1" id="KW-1133">Transmembrane helix</keyword>
<gene>
    <name evidence="2" type="ORF">LE190_00880</name>
</gene>
<dbReference type="Proteomes" id="UP001198602">
    <property type="component" value="Unassembled WGS sequence"/>
</dbReference>
<keyword evidence="1" id="KW-0812">Transmembrane</keyword>
<name>A0ABS7Y498_9BURK</name>
<evidence type="ECO:0008006" key="4">
    <source>
        <dbReference type="Google" id="ProtNLM"/>
    </source>
</evidence>
<evidence type="ECO:0000313" key="3">
    <source>
        <dbReference type="Proteomes" id="UP001198602"/>
    </source>
</evidence>
<dbReference type="RefSeq" id="WP_225236955.1">
    <property type="nucleotide sequence ID" value="NZ_JAHYBX010000001.1"/>
</dbReference>
<comment type="caution">
    <text evidence="2">The sequence shown here is derived from an EMBL/GenBank/DDBJ whole genome shotgun (WGS) entry which is preliminary data.</text>
</comment>
<keyword evidence="1" id="KW-0472">Membrane</keyword>
<reference evidence="2 3" key="1">
    <citation type="submission" date="2021-07" db="EMBL/GenBank/DDBJ databases">
        <title>Characterization of Violacein-producing bacteria and related species.</title>
        <authorList>
            <person name="Wilson H.S."/>
            <person name="De Leon M.E."/>
        </authorList>
    </citation>
    <scope>NUCLEOTIDE SEQUENCE [LARGE SCALE GENOMIC DNA]</scope>
    <source>
        <strain evidence="2 3">HSC-2F05</strain>
    </source>
</reference>
<evidence type="ECO:0000313" key="2">
    <source>
        <dbReference type="EMBL" id="MCA1854483.1"/>
    </source>
</evidence>
<feature type="transmembrane region" description="Helical" evidence="1">
    <location>
        <begin position="12"/>
        <end position="33"/>
    </location>
</feature>
<organism evidence="2 3">
    <name type="scientific">Massilia hydrophila</name>
    <dbReference type="NCBI Taxonomy" id="3044279"/>
    <lineage>
        <taxon>Bacteria</taxon>
        <taxon>Pseudomonadati</taxon>
        <taxon>Pseudomonadota</taxon>
        <taxon>Betaproteobacteria</taxon>
        <taxon>Burkholderiales</taxon>
        <taxon>Oxalobacteraceae</taxon>
        <taxon>Telluria group</taxon>
        <taxon>Massilia</taxon>
    </lineage>
</organism>
<dbReference type="EMBL" id="JAHYBX010000001">
    <property type="protein sequence ID" value="MCA1854483.1"/>
    <property type="molecule type" value="Genomic_DNA"/>
</dbReference>
<sequence>MKDVKVDVRVNVTVDPASVFLVLATAAMGVFLYRQNKQPDLVSGAMQESAQGAQ</sequence>
<proteinExistence type="predicted"/>
<accession>A0ABS7Y498</accession>